<dbReference type="Proteomes" id="UP000321947">
    <property type="component" value="Unassembled WGS sequence"/>
</dbReference>
<gene>
    <name evidence="3" type="ORF">E5676_scaffold231G00910</name>
    <name evidence="2" type="ORF">E6C27_scaffold418G001280</name>
</gene>
<name>A0A5A7VQ00_CUCMM</name>
<dbReference type="EMBL" id="SSTE01000601">
    <property type="protein sequence ID" value="KAA0067299.1"/>
    <property type="molecule type" value="Genomic_DNA"/>
</dbReference>
<dbReference type="AlphaFoldDB" id="A0A5A7VQ00"/>
<evidence type="ECO:0000313" key="4">
    <source>
        <dbReference type="Proteomes" id="UP000321393"/>
    </source>
</evidence>
<evidence type="ECO:0000313" key="2">
    <source>
        <dbReference type="EMBL" id="KAA0067299.1"/>
    </source>
</evidence>
<reference evidence="4 5" key="1">
    <citation type="submission" date="2019-08" db="EMBL/GenBank/DDBJ databases">
        <title>Draft genome sequences of two oriental melons (Cucumis melo L. var makuwa).</title>
        <authorList>
            <person name="Kwon S.-Y."/>
        </authorList>
    </citation>
    <scope>NUCLEOTIDE SEQUENCE [LARGE SCALE GENOMIC DNA]</scope>
    <source>
        <strain evidence="5">cv. Chang Bougi</strain>
        <strain evidence="4">cv. SW 3</strain>
        <tissue evidence="2">Leaf</tissue>
    </source>
</reference>
<evidence type="ECO:0000313" key="3">
    <source>
        <dbReference type="EMBL" id="TYK10910.1"/>
    </source>
</evidence>
<dbReference type="OrthoDB" id="1829565at2759"/>
<feature type="region of interest" description="Disordered" evidence="1">
    <location>
        <begin position="19"/>
        <end position="38"/>
    </location>
</feature>
<organism evidence="2 4">
    <name type="scientific">Cucumis melo var. makuwa</name>
    <name type="common">Oriental melon</name>
    <dbReference type="NCBI Taxonomy" id="1194695"/>
    <lineage>
        <taxon>Eukaryota</taxon>
        <taxon>Viridiplantae</taxon>
        <taxon>Streptophyta</taxon>
        <taxon>Embryophyta</taxon>
        <taxon>Tracheophyta</taxon>
        <taxon>Spermatophyta</taxon>
        <taxon>Magnoliopsida</taxon>
        <taxon>eudicotyledons</taxon>
        <taxon>Gunneridae</taxon>
        <taxon>Pentapetalae</taxon>
        <taxon>rosids</taxon>
        <taxon>fabids</taxon>
        <taxon>Cucurbitales</taxon>
        <taxon>Cucurbitaceae</taxon>
        <taxon>Benincaseae</taxon>
        <taxon>Cucumis</taxon>
    </lineage>
</organism>
<evidence type="ECO:0000313" key="5">
    <source>
        <dbReference type="Proteomes" id="UP000321947"/>
    </source>
</evidence>
<comment type="caution">
    <text evidence="2">The sequence shown here is derived from an EMBL/GenBank/DDBJ whole genome shotgun (WGS) entry which is preliminary data.</text>
</comment>
<evidence type="ECO:0000256" key="1">
    <source>
        <dbReference type="SAM" id="MobiDB-lite"/>
    </source>
</evidence>
<accession>A0A5A7VQ00</accession>
<dbReference type="Proteomes" id="UP000321393">
    <property type="component" value="Unassembled WGS sequence"/>
</dbReference>
<feature type="compositionally biased region" description="Basic and acidic residues" evidence="1">
    <location>
        <begin position="19"/>
        <end position="36"/>
    </location>
</feature>
<protein>
    <submittedName>
        <fullName evidence="2">Ty3-gypsy retrotransposon protein</fullName>
    </submittedName>
</protein>
<proteinExistence type="predicted"/>
<dbReference type="EMBL" id="SSTD01011057">
    <property type="protein sequence ID" value="TYK10910.1"/>
    <property type="molecule type" value="Genomic_DNA"/>
</dbReference>
<sequence>MEQISKSLKGGIVIKENLAIDEHNSSSERSNEEVPHPKKVNMLMKVVKERDFEIASLKNHIQSRDAAKSSHTHTL</sequence>